<dbReference type="PANTHER" id="PTHR39166:SF1">
    <property type="entry name" value="BLL1166 PROTEIN"/>
    <property type="match status" value="1"/>
</dbReference>
<protein>
    <recommendedName>
        <fullName evidence="3">Nucleotidyltransferase family protein</fullName>
    </recommendedName>
</protein>
<dbReference type="PANTHER" id="PTHR39166">
    <property type="entry name" value="BLL1166 PROTEIN"/>
    <property type="match status" value="1"/>
</dbReference>
<dbReference type="STRING" id="1798470.A3D55_00785"/>
<name>A0A1F6BN83_9BACT</name>
<organism evidence="1 2">
    <name type="scientific">Candidatus Jorgensenbacteria bacterium RIFCSPHIGHO2_02_FULL_45_20</name>
    <dbReference type="NCBI Taxonomy" id="1798470"/>
    <lineage>
        <taxon>Bacteria</taxon>
        <taxon>Candidatus Joergenseniibacteriota</taxon>
    </lineage>
</organism>
<evidence type="ECO:0008006" key="3">
    <source>
        <dbReference type="Google" id="ProtNLM"/>
    </source>
</evidence>
<dbReference type="Pfam" id="PF06042">
    <property type="entry name" value="NTP_transf_6"/>
    <property type="match status" value="1"/>
</dbReference>
<dbReference type="InterPro" id="IPR009267">
    <property type="entry name" value="NTP_transf_6"/>
</dbReference>
<proteinExistence type="predicted"/>
<dbReference type="Proteomes" id="UP000178825">
    <property type="component" value="Unassembled WGS sequence"/>
</dbReference>
<sequence length="195" mass="22585">MADNMTKTEQLLKILEKNKSVQLILERASELKMLNWYLGAGGIVQTVWNVKHGFNPENGIKDYDLVYYDAGDTSYEAENIFIQKGKEIFNDVPVLVEIRNQARVHLWYEKHFGKPIGQYESVEAAISTWPTTATSIGVKKENGQFQVYAPFGLDDLLDMIVRANKTQITEKTYQDKVDRWIKIWPDLKVVPWDRE</sequence>
<reference evidence="1 2" key="1">
    <citation type="journal article" date="2016" name="Nat. Commun.">
        <title>Thousands of microbial genomes shed light on interconnected biogeochemical processes in an aquifer system.</title>
        <authorList>
            <person name="Anantharaman K."/>
            <person name="Brown C.T."/>
            <person name="Hug L.A."/>
            <person name="Sharon I."/>
            <person name="Castelle C.J."/>
            <person name="Probst A.J."/>
            <person name="Thomas B.C."/>
            <person name="Singh A."/>
            <person name="Wilkins M.J."/>
            <person name="Karaoz U."/>
            <person name="Brodie E.L."/>
            <person name="Williams K.H."/>
            <person name="Hubbard S.S."/>
            <person name="Banfield J.F."/>
        </authorList>
    </citation>
    <scope>NUCLEOTIDE SEQUENCE [LARGE SCALE GENOMIC DNA]</scope>
</reference>
<gene>
    <name evidence="1" type="ORF">A3D55_00785</name>
</gene>
<comment type="caution">
    <text evidence="1">The sequence shown here is derived from an EMBL/GenBank/DDBJ whole genome shotgun (WGS) entry which is preliminary data.</text>
</comment>
<accession>A0A1F6BN83</accession>
<dbReference type="AlphaFoldDB" id="A0A1F6BN83"/>
<dbReference type="EMBL" id="MFKJ01000023">
    <property type="protein sequence ID" value="OGG38386.1"/>
    <property type="molecule type" value="Genomic_DNA"/>
</dbReference>
<evidence type="ECO:0000313" key="2">
    <source>
        <dbReference type="Proteomes" id="UP000178825"/>
    </source>
</evidence>
<evidence type="ECO:0000313" key="1">
    <source>
        <dbReference type="EMBL" id="OGG38386.1"/>
    </source>
</evidence>